<reference evidence="2" key="1">
    <citation type="submission" date="2020-02" db="EMBL/GenBank/DDBJ databases">
        <authorList>
            <person name="Meier V. D."/>
        </authorList>
    </citation>
    <scope>NUCLEOTIDE SEQUENCE</scope>
    <source>
        <strain evidence="2">AVDCRST_MAG54</strain>
    </source>
</reference>
<sequence length="60" mass="6036">WGTVAALALVALLLVGGVFWVINSADTSSPPAPTPTATTTTTTTPSPTTTRSSRTTTTTS</sequence>
<dbReference type="EMBL" id="CADCTH010000153">
    <property type="protein sequence ID" value="CAA9233566.1"/>
    <property type="molecule type" value="Genomic_DNA"/>
</dbReference>
<feature type="non-terminal residue" evidence="2">
    <location>
        <position position="1"/>
    </location>
</feature>
<feature type="non-terminal residue" evidence="2">
    <location>
        <position position="60"/>
    </location>
</feature>
<protein>
    <submittedName>
        <fullName evidence="2">Uncharacterized protein</fullName>
    </submittedName>
</protein>
<accession>A0A6J4HWE8</accession>
<gene>
    <name evidence="2" type="ORF">AVDCRST_MAG54-1140</name>
</gene>
<organism evidence="2">
    <name type="scientific">uncultured Actinomycetospora sp</name>
    <dbReference type="NCBI Taxonomy" id="1135996"/>
    <lineage>
        <taxon>Bacteria</taxon>
        <taxon>Bacillati</taxon>
        <taxon>Actinomycetota</taxon>
        <taxon>Actinomycetes</taxon>
        <taxon>Pseudonocardiales</taxon>
        <taxon>Pseudonocardiaceae</taxon>
        <taxon>Actinomycetospora</taxon>
        <taxon>environmental samples</taxon>
    </lineage>
</organism>
<name>A0A6J4HWE8_9PSEU</name>
<dbReference type="AlphaFoldDB" id="A0A6J4HWE8"/>
<feature type="compositionally biased region" description="Low complexity" evidence="1">
    <location>
        <begin position="35"/>
        <end position="60"/>
    </location>
</feature>
<evidence type="ECO:0000313" key="2">
    <source>
        <dbReference type="EMBL" id="CAA9233566.1"/>
    </source>
</evidence>
<proteinExistence type="predicted"/>
<feature type="region of interest" description="Disordered" evidence="1">
    <location>
        <begin position="24"/>
        <end position="60"/>
    </location>
</feature>
<evidence type="ECO:0000256" key="1">
    <source>
        <dbReference type="SAM" id="MobiDB-lite"/>
    </source>
</evidence>